<dbReference type="GeneID" id="94691829"/>
<evidence type="ECO:0000256" key="2">
    <source>
        <dbReference type="SAM" id="SignalP"/>
    </source>
</evidence>
<dbReference type="Gene3D" id="2.180.10.10">
    <property type="entry name" value="RHS repeat-associated core"/>
    <property type="match status" value="2"/>
</dbReference>
<dbReference type="InterPro" id="IPR006530">
    <property type="entry name" value="YD"/>
</dbReference>
<feature type="chain" id="PRO_5010205341" evidence="2">
    <location>
        <begin position="26"/>
        <end position="1127"/>
    </location>
</feature>
<dbReference type="Proteomes" id="UP000183417">
    <property type="component" value="Unassembled WGS sequence"/>
</dbReference>
<reference evidence="5 6" key="1">
    <citation type="submission" date="2016-10" db="EMBL/GenBank/DDBJ databases">
        <authorList>
            <person name="de Groot N.N."/>
        </authorList>
    </citation>
    <scope>NUCLEOTIDE SEQUENCE [LARGE SCALE GENOMIC DNA]</scope>
    <source>
        <strain evidence="5 6">LMG 24775</strain>
    </source>
</reference>
<dbReference type="Pfam" id="PF05593">
    <property type="entry name" value="RHS_repeat"/>
    <property type="match status" value="2"/>
</dbReference>
<dbReference type="InterPro" id="IPR056823">
    <property type="entry name" value="TEN-like_YD-shell"/>
</dbReference>
<feature type="signal peptide" evidence="2">
    <location>
        <begin position="1"/>
        <end position="25"/>
    </location>
</feature>
<evidence type="ECO:0000259" key="3">
    <source>
        <dbReference type="Pfam" id="PF20148"/>
    </source>
</evidence>
<feature type="domain" description="DUF6531" evidence="3">
    <location>
        <begin position="50"/>
        <end position="123"/>
    </location>
</feature>
<evidence type="ECO:0000259" key="4">
    <source>
        <dbReference type="Pfam" id="PF25023"/>
    </source>
</evidence>
<evidence type="ECO:0000256" key="1">
    <source>
        <dbReference type="ARBA" id="ARBA00022737"/>
    </source>
</evidence>
<keyword evidence="1" id="KW-0677">Repeat</keyword>
<gene>
    <name evidence="5" type="ORF">SAMN05421547_104338</name>
</gene>
<dbReference type="InterPro" id="IPR050708">
    <property type="entry name" value="T6SS_VgrG/RHS"/>
</dbReference>
<sequence length="1127" mass="122552">MNPAIKAIAGSLALLMTMAAWPVHSQEVIPDFYKDPGIQPNRSYVNQGFGEFIDPFTGALQLHYVDIHLPGNGGFDLKVVRSYNSTSVEPTNPALHESLAGVGWNIHFGRVLKSRETSICFNKNTQTIADNPVLELPDGSRQLLAFTGTTAPLLITTQRWRADCITSGAGGLAVTSPDGTRYDMNQLVNLGGGPYPTYAWLTSRITDRNGNYATIQYAAAASPQISRVVTSDGRSVQFFYADSGMASRRITAISAAGQTYHYAYQGISNVRDKFQLGSVTRPDGLRWIYDYNGNLNNTPGSHIMRRLTYPQGGSIGYQYGFVHFDTQANPASRSTVVTAKSTSTGGNWSFSYAPGRPGAHDVTTVNTPSGTVTYRHIGPNYSSSGSVWMVGLLASKSLGSSQTETYTWGKQKISSENNFRPGAFATKVDIGEFNAPLLAERTITRDNASYTTRYSNFDTYGNPGTISEYGPSSGNRTTSLSYYINPSKWIVRQVQSESHAGGSISRSFDGNGNMTSITRDGIQTRHAYDGQGNLSATTFPRGLTHYYGGYRRGIAQSESQPEGISISRTVSDAGNVTYETRGDGSTWTYGYDGLNRIISVGYPTGNSVQISHGTTTRTVSRGALTQTTSFNGFGQPVSVNHGGIVRSFSVDALGRRTFESDPGTSAGTAYRHDILDRVISIRHADGSTQGIGYGPATRAVVDERGLTTTYSYRAYGDPDQPLLMAISTPEPSTNLSIGRNARGLVTSVTQAGITRSYGYNGSYQLTSITHPETGTTSLGRDAAGNMISRITGTVGTIQYRYDGHNRLQSISYPGSTPDATYSYDRAHRLLSTATSEATRRFTYDRNGNLTREELAAGGFNWNAGYSYSGNDQLASITYPLSGSTVSYTLDSLGRPTAMPGYISSVSYWPSRQIQRIAYANGVQSEYGQNERLLPASFATSRQGSYFHRSILTYDRTGNLTSVRDTADADYDRTFGYDGVHRLVSMGTSRGRGSISYSGSGNITRQSLGSELIDYRYDSRHRLSSITVNGGPTNHFTYDTAGNFIQSSQKSYTYNAVPNLLCADCWGNSPIRYAYDGDQKRTHTTKAGVTTYEFHGVHGNLLAEYGSGQLTEYIYLNGKRIAQKVSAR</sequence>
<evidence type="ECO:0000313" key="5">
    <source>
        <dbReference type="EMBL" id="SDY41443.1"/>
    </source>
</evidence>
<accession>A0A1H3JND6</accession>
<dbReference type="PANTHER" id="PTHR32305">
    <property type="match status" value="1"/>
</dbReference>
<dbReference type="RefSeq" id="WP_208607044.1">
    <property type="nucleotide sequence ID" value="NZ_CP141274.1"/>
</dbReference>
<dbReference type="PANTHER" id="PTHR32305:SF15">
    <property type="entry name" value="PROTEIN RHSA-RELATED"/>
    <property type="match status" value="1"/>
</dbReference>
<name>A0A1H3JND6_9BURK</name>
<organism evidence="5 6">
    <name type="scientific">Delftia lacustris</name>
    <dbReference type="NCBI Taxonomy" id="558537"/>
    <lineage>
        <taxon>Bacteria</taxon>
        <taxon>Pseudomonadati</taxon>
        <taxon>Pseudomonadota</taxon>
        <taxon>Betaproteobacteria</taxon>
        <taxon>Burkholderiales</taxon>
        <taxon>Comamonadaceae</taxon>
        <taxon>Delftia</taxon>
    </lineage>
</organism>
<evidence type="ECO:0000313" key="6">
    <source>
        <dbReference type="Proteomes" id="UP000183417"/>
    </source>
</evidence>
<protein>
    <submittedName>
        <fullName evidence="5">YD repeat-containing protein</fullName>
    </submittedName>
</protein>
<dbReference type="InterPro" id="IPR031325">
    <property type="entry name" value="RHS_repeat"/>
</dbReference>
<feature type="domain" description="Teneurin-like YD-shell" evidence="4">
    <location>
        <begin position="781"/>
        <end position="1082"/>
    </location>
</feature>
<dbReference type="Pfam" id="PF25023">
    <property type="entry name" value="TEN_YD-shell"/>
    <property type="match status" value="1"/>
</dbReference>
<dbReference type="Pfam" id="PF20148">
    <property type="entry name" value="DUF6531"/>
    <property type="match status" value="1"/>
</dbReference>
<dbReference type="EMBL" id="FNPE01000004">
    <property type="protein sequence ID" value="SDY41443.1"/>
    <property type="molecule type" value="Genomic_DNA"/>
</dbReference>
<dbReference type="AlphaFoldDB" id="A0A1H3JND6"/>
<proteinExistence type="predicted"/>
<dbReference type="NCBIfam" id="TIGR01643">
    <property type="entry name" value="YD_repeat_2x"/>
    <property type="match status" value="4"/>
</dbReference>
<keyword evidence="2" id="KW-0732">Signal</keyword>
<dbReference type="InterPro" id="IPR045351">
    <property type="entry name" value="DUF6531"/>
</dbReference>